<feature type="modified residue" description="4-aspartylphosphate" evidence="17">
    <location>
        <position position="1122"/>
    </location>
</feature>
<feature type="domain" description="HPt" evidence="24">
    <location>
        <begin position="1382"/>
        <end position="1477"/>
    </location>
</feature>
<evidence type="ECO:0000259" key="20">
    <source>
        <dbReference type="PROSITE" id="PS50109"/>
    </source>
</evidence>
<dbReference type="Gene3D" id="3.30.450.20">
    <property type="entry name" value="PAS domain"/>
    <property type="match status" value="5"/>
</dbReference>
<dbReference type="InterPro" id="IPR035965">
    <property type="entry name" value="PAS-like_dom_sf"/>
</dbReference>
<evidence type="ECO:0000256" key="18">
    <source>
        <dbReference type="SAM" id="Coils"/>
    </source>
</evidence>
<dbReference type="SMART" id="SM00086">
    <property type="entry name" value="PAC"/>
    <property type="match status" value="5"/>
</dbReference>
<feature type="modified residue" description="Phosphohistidine" evidence="16">
    <location>
        <position position="1421"/>
    </location>
</feature>
<dbReference type="SMART" id="SM00091">
    <property type="entry name" value="PAS"/>
    <property type="match status" value="4"/>
</dbReference>
<keyword evidence="18" id="KW-0175">Coiled coil</keyword>
<dbReference type="SUPFAM" id="SSF52172">
    <property type="entry name" value="CheY-like"/>
    <property type="match status" value="2"/>
</dbReference>
<gene>
    <name evidence="25" type="ORF">C4F51_08215</name>
</gene>
<evidence type="ECO:0000256" key="10">
    <source>
        <dbReference type="ARBA" id="ARBA00022840"/>
    </source>
</evidence>
<evidence type="ECO:0000256" key="4">
    <source>
        <dbReference type="ARBA" id="ARBA00022475"/>
    </source>
</evidence>
<feature type="domain" description="Response regulatory" evidence="21">
    <location>
        <begin position="1068"/>
        <end position="1190"/>
    </location>
</feature>
<evidence type="ECO:0000256" key="6">
    <source>
        <dbReference type="ARBA" id="ARBA00022679"/>
    </source>
</evidence>
<dbReference type="PANTHER" id="PTHR45339">
    <property type="entry name" value="HYBRID SIGNAL TRANSDUCTION HISTIDINE KINASE J"/>
    <property type="match status" value="1"/>
</dbReference>
<dbReference type="Gene3D" id="2.10.70.100">
    <property type="match status" value="1"/>
</dbReference>
<dbReference type="InterPro" id="IPR011006">
    <property type="entry name" value="CheY-like_superfamily"/>
</dbReference>
<evidence type="ECO:0000256" key="1">
    <source>
        <dbReference type="ARBA" id="ARBA00000085"/>
    </source>
</evidence>
<feature type="region of interest" description="Disordered" evidence="19">
    <location>
        <begin position="47"/>
        <end position="68"/>
    </location>
</feature>
<dbReference type="SUPFAM" id="SSF47384">
    <property type="entry name" value="Homodimeric domain of signal transducing histidine kinase"/>
    <property type="match status" value="1"/>
</dbReference>
<dbReference type="SMART" id="SM00388">
    <property type="entry name" value="HisKA"/>
    <property type="match status" value="1"/>
</dbReference>
<dbReference type="CDD" id="cd00130">
    <property type="entry name" value="PAS"/>
    <property type="match status" value="3"/>
</dbReference>
<keyword evidence="8" id="KW-0547">Nucleotide-binding</keyword>
<accession>A0A928V5E2</accession>
<comment type="subcellular location">
    <subcellularLocation>
        <location evidence="2">Cell membrane</location>
        <topology evidence="2">Multi-pass membrane protein</topology>
    </subcellularLocation>
</comment>
<dbReference type="PRINTS" id="PR00344">
    <property type="entry name" value="BCTRLSENSOR"/>
</dbReference>
<dbReference type="InterPro" id="IPR003661">
    <property type="entry name" value="HisK_dim/P_dom"/>
</dbReference>
<dbReference type="CDD" id="cd17546">
    <property type="entry name" value="REC_hyHK_CKI1_RcsC-like"/>
    <property type="match status" value="2"/>
</dbReference>
<dbReference type="InterPro" id="IPR013656">
    <property type="entry name" value="PAS_4"/>
</dbReference>
<dbReference type="GO" id="GO:0000155">
    <property type="term" value="F:phosphorelay sensor kinase activity"/>
    <property type="evidence" value="ECO:0007669"/>
    <property type="project" value="InterPro"/>
</dbReference>
<dbReference type="PROSITE" id="PS50113">
    <property type="entry name" value="PAC"/>
    <property type="match status" value="4"/>
</dbReference>
<dbReference type="InterPro" id="IPR005467">
    <property type="entry name" value="His_kinase_dom"/>
</dbReference>
<dbReference type="NCBIfam" id="TIGR00229">
    <property type="entry name" value="sensory_box"/>
    <property type="match status" value="4"/>
</dbReference>
<dbReference type="CDD" id="cd16922">
    <property type="entry name" value="HATPase_EvgS-ArcB-TorS-like"/>
    <property type="match status" value="1"/>
</dbReference>
<dbReference type="InterPro" id="IPR003594">
    <property type="entry name" value="HATPase_dom"/>
</dbReference>
<dbReference type="Pfam" id="PF02518">
    <property type="entry name" value="HATPase_c"/>
    <property type="match status" value="1"/>
</dbReference>
<comment type="caution">
    <text evidence="25">The sequence shown here is derived from an EMBL/GenBank/DDBJ whole genome shotgun (WGS) entry which is preliminary data.</text>
</comment>
<dbReference type="Pfam" id="PF13426">
    <property type="entry name" value="PAS_9"/>
    <property type="match status" value="1"/>
</dbReference>
<dbReference type="PANTHER" id="PTHR45339:SF1">
    <property type="entry name" value="HYBRID SIGNAL TRANSDUCTION HISTIDINE KINASE J"/>
    <property type="match status" value="1"/>
</dbReference>
<dbReference type="Pfam" id="PF01627">
    <property type="entry name" value="Hpt"/>
    <property type="match status" value="1"/>
</dbReference>
<dbReference type="GO" id="GO:0005886">
    <property type="term" value="C:plasma membrane"/>
    <property type="evidence" value="ECO:0007669"/>
    <property type="project" value="UniProtKB-SubCell"/>
</dbReference>
<keyword evidence="13" id="KW-0472">Membrane</keyword>
<dbReference type="RefSeq" id="WP_193908810.1">
    <property type="nucleotide sequence ID" value="NZ_PRDL01000001.1"/>
</dbReference>
<dbReference type="Pfam" id="PF00512">
    <property type="entry name" value="HisKA"/>
    <property type="match status" value="1"/>
</dbReference>
<proteinExistence type="predicted"/>
<organism evidence="25 26">
    <name type="scientific">Cellvibrio polysaccharolyticus</name>
    <dbReference type="NCBI Taxonomy" id="2082724"/>
    <lineage>
        <taxon>Bacteria</taxon>
        <taxon>Pseudomonadati</taxon>
        <taxon>Pseudomonadota</taxon>
        <taxon>Gammaproteobacteria</taxon>
        <taxon>Cellvibrionales</taxon>
        <taxon>Cellvibrionaceae</taxon>
        <taxon>Cellvibrio</taxon>
    </lineage>
</organism>
<dbReference type="Gene3D" id="1.20.120.160">
    <property type="entry name" value="HPT domain"/>
    <property type="match status" value="1"/>
</dbReference>
<dbReference type="InterPro" id="IPR000700">
    <property type="entry name" value="PAS-assoc_C"/>
</dbReference>
<dbReference type="EC" id="2.7.13.3" evidence="3"/>
<feature type="domain" description="PAS" evidence="22">
    <location>
        <begin position="170"/>
        <end position="214"/>
    </location>
</feature>
<evidence type="ECO:0000313" key="25">
    <source>
        <dbReference type="EMBL" id="MBE8717171.1"/>
    </source>
</evidence>
<keyword evidence="11" id="KW-1133">Transmembrane helix</keyword>
<dbReference type="Gene3D" id="1.10.287.130">
    <property type="match status" value="1"/>
</dbReference>
<evidence type="ECO:0000256" key="14">
    <source>
        <dbReference type="ARBA" id="ARBA00064003"/>
    </source>
</evidence>
<feature type="domain" description="PAC" evidence="23">
    <location>
        <begin position="765"/>
        <end position="816"/>
    </location>
</feature>
<evidence type="ECO:0000259" key="24">
    <source>
        <dbReference type="PROSITE" id="PS50894"/>
    </source>
</evidence>
<evidence type="ECO:0000256" key="19">
    <source>
        <dbReference type="SAM" id="MobiDB-lite"/>
    </source>
</evidence>
<feature type="domain" description="PAS" evidence="22">
    <location>
        <begin position="709"/>
        <end position="762"/>
    </location>
</feature>
<evidence type="ECO:0000256" key="2">
    <source>
        <dbReference type="ARBA" id="ARBA00004651"/>
    </source>
</evidence>
<dbReference type="SUPFAM" id="SSF47226">
    <property type="entry name" value="Histidine-containing phosphotransfer domain, HPT domain"/>
    <property type="match status" value="1"/>
</dbReference>
<reference evidence="25" key="1">
    <citation type="submission" date="2018-07" db="EMBL/GenBank/DDBJ databases">
        <title>Genome assembly of strain Ka43.</title>
        <authorList>
            <person name="Kukolya J."/>
            <person name="Nagy I."/>
            <person name="Horvath B."/>
            <person name="Toth A."/>
        </authorList>
    </citation>
    <scope>NUCLEOTIDE SEQUENCE</scope>
    <source>
        <strain evidence="25">KB43</strain>
    </source>
</reference>
<feature type="modified residue" description="4-aspartylphosphate" evidence="17">
    <location>
        <position position="1267"/>
    </location>
</feature>
<feature type="domain" description="PAC" evidence="23">
    <location>
        <begin position="635"/>
        <end position="691"/>
    </location>
</feature>
<evidence type="ECO:0000256" key="17">
    <source>
        <dbReference type="PROSITE-ProRule" id="PRU00169"/>
    </source>
</evidence>
<dbReference type="SMART" id="SM00387">
    <property type="entry name" value="HATPase_c"/>
    <property type="match status" value="1"/>
</dbReference>
<name>A0A928V5E2_9GAMM</name>
<dbReference type="InterPro" id="IPR036641">
    <property type="entry name" value="HPT_dom_sf"/>
</dbReference>
<dbReference type="Pfam" id="PF00072">
    <property type="entry name" value="Response_reg"/>
    <property type="match status" value="2"/>
</dbReference>
<dbReference type="EMBL" id="PRDL01000001">
    <property type="protein sequence ID" value="MBE8717171.1"/>
    <property type="molecule type" value="Genomic_DNA"/>
</dbReference>
<dbReference type="InterPro" id="IPR001789">
    <property type="entry name" value="Sig_transdc_resp-reg_receiver"/>
</dbReference>
<dbReference type="Gene3D" id="3.30.565.10">
    <property type="entry name" value="Histidine kinase-like ATPase, C-terminal domain"/>
    <property type="match status" value="1"/>
</dbReference>
<dbReference type="FunFam" id="1.10.287.130:FF:000002">
    <property type="entry name" value="Two-component osmosensing histidine kinase"/>
    <property type="match status" value="1"/>
</dbReference>
<dbReference type="PROSITE" id="PS50109">
    <property type="entry name" value="HIS_KIN"/>
    <property type="match status" value="1"/>
</dbReference>
<keyword evidence="10" id="KW-0067">ATP-binding</keyword>
<dbReference type="InterPro" id="IPR008207">
    <property type="entry name" value="Sig_transdc_His_kin_Hpt_dom"/>
</dbReference>
<evidence type="ECO:0000256" key="15">
    <source>
        <dbReference type="ARBA" id="ARBA00068150"/>
    </source>
</evidence>
<dbReference type="InterPro" id="IPR004358">
    <property type="entry name" value="Sig_transdc_His_kin-like_C"/>
</dbReference>
<evidence type="ECO:0000256" key="8">
    <source>
        <dbReference type="ARBA" id="ARBA00022741"/>
    </source>
</evidence>
<evidence type="ECO:0000259" key="23">
    <source>
        <dbReference type="PROSITE" id="PS50113"/>
    </source>
</evidence>
<evidence type="ECO:0000256" key="7">
    <source>
        <dbReference type="ARBA" id="ARBA00022692"/>
    </source>
</evidence>
<dbReference type="SUPFAM" id="SSF55781">
    <property type="entry name" value="GAF domain-like"/>
    <property type="match status" value="1"/>
</dbReference>
<evidence type="ECO:0000259" key="21">
    <source>
        <dbReference type="PROSITE" id="PS50110"/>
    </source>
</evidence>
<keyword evidence="12" id="KW-0902">Two-component regulatory system</keyword>
<dbReference type="InterPro" id="IPR036890">
    <property type="entry name" value="HATPase_C_sf"/>
</dbReference>
<dbReference type="Gene3D" id="3.40.50.2300">
    <property type="match status" value="2"/>
</dbReference>
<feature type="coiled-coil region" evidence="18">
    <location>
        <begin position="280"/>
        <end position="307"/>
    </location>
</feature>
<dbReference type="InterPro" id="IPR000014">
    <property type="entry name" value="PAS"/>
</dbReference>
<dbReference type="SUPFAM" id="SSF55785">
    <property type="entry name" value="PYP-like sensor domain (PAS domain)"/>
    <property type="match status" value="5"/>
</dbReference>
<dbReference type="Proteomes" id="UP000652567">
    <property type="component" value="Unassembled WGS sequence"/>
</dbReference>
<evidence type="ECO:0000256" key="11">
    <source>
        <dbReference type="ARBA" id="ARBA00022989"/>
    </source>
</evidence>
<dbReference type="GO" id="GO:0005524">
    <property type="term" value="F:ATP binding"/>
    <property type="evidence" value="ECO:0007669"/>
    <property type="project" value="UniProtKB-KW"/>
</dbReference>
<keyword evidence="6" id="KW-0808">Transferase</keyword>
<keyword evidence="7" id="KW-0812">Transmembrane</keyword>
<feature type="domain" description="Response regulatory" evidence="21">
    <location>
        <begin position="1218"/>
        <end position="1334"/>
    </location>
</feature>
<keyword evidence="26" id="KW-1185">Reference proteome</keyword>
<dbReference type="Pfam" id="PF08447">
    <property type="entry name" value="PAS_3"/>
    <property type="match status" value="3"/>
</dbReference>
<dbReference type="FunFam" id="3.30.565.10:FF:000010">
    <property type="entry name" value="Sensor histidine kinase RcsC"/>
    <property type="match status" value="1"/>
</dbReference>
<keyword evidence="9" id="KW-0418">Kinase</keyword>
<comment type="catalytic activity">
    <reaction evidence="1">
        <text>ATP + protein L-histidine = ADP + protein N-phospho-L-histidine.</text>
        <dbReference type="EC" id="2.7.13.3"/>
    </reaction>
</comment>
<evidence type="ECO:0000256" key="16">
    <source>
        <dbReference type="PROSITE-ProRule" id="PRU00110"/>
    </source>
</evidence>
<dbReference type="CDD" id="cd00082">
    <property type="entry name" value="HisKA"/>
    <property type="match status" value="1"/>
</dbReference>
<evidence type="ECO:0000259" key="22">
    <source>
        <dbReference type="PROSITE" id="PS50112"/>
    </source>
</evidence>
<protein>
    <recommendedName>
        <fullName evidence="15">Sensory/regulatory protein RpfC</fullName>
        <ecNumber evidence="3">2.7.13.3</ecNumber>
    </recommendedName>
</protein>
<dbReference type="Pfam" id="PF08448">
    <property type="entry name" value="PAS_4"/>
    <property type="match status" value="1"/>
</dbReference>
<evidence type="ECO:0000256" key="12">
    <source>
        <dbReference type="ARBA" id="ARBA00023012"/>
    </source>
</evidence>
<evidence type="ECO:0000256" key="9">
    <source>
        <dbReference type="ARBA" id="ARBA00022777"/>
    </source>
</evidence>
<keyword evidence="5 17" id="KW-0597">Phosphoprotein</keyword>
<dbReference type="InterPro" id="IPR013655">
    <property type="entry name" value="PAS_fold_3"/>
</dbReference>
<feature type="domain" description="PAC" evidence="23">
    <location>
        <begin position="511"/>
        <end position="563"/>
    </location>
</feature>
<dbReference type="InterPro" id="IPR001610">
    <property type="entry name" value="PAC"/>
</dbReference>
<dbReference type="PROSITE" id="PS50110">
    <property type="entry name" value="RESPONSE_REGULATORY"/>
    <property type="match status" value="2"/>
</dbReference>
<feature type="domain" description="PAS" evidence="22">
    <location>
        <begin position="311"/>
        <end position="381"/>
    </location>
</feature>
<dbReference type="SUPFAM" id="SSF55874">
    <property type="entry name" value="ATPase domain of HSP90 chaperone/DNA topoisomerase II/histidine kinase"/>
    <property type="match status" value="1"/>
</dbReference>
<dbReference type="SMART" id="SM00448">
    <property type="entry name" value="REC"/>
    <property type="match status" value="2"/>
</dbReference>
<keyword evidence="4" id="KW-1003">Cell membrane</keyword>
<comment type="subunit">
    <text evidence="14">At low DSF concentrations, interacts with RpfF.</text>
</comment>
<evidence type="ECO:0000256" key="3">
    <source>
        <dbReference type="ARBA" id="ARBA00012438"/>
    </source>
</evidence>
<evidence type="ECO:0000256" key="13">
    <source>
        <dbReference type="ARBA" id="ARBA00023136"/>
    </source>
</evidence>
<feature type="domain" description="Histidine kinase" evidence="20">
    <location>
        <begin position="834"/>
        <end position="1050"/>
    </location>
</feature>
<evidence type="ECO:0000313" key="26">
    <source>
        <dbReference type="Proteomes" id="UP000652567"/>
    </source>
</evidence>
<dbReference type="PROSITE" id="PS50112">
    <property type="entry name" value="PAS"/>
    <property type="match status" value="3"/>
</dbReference>
<dbReference type="InterPro" id="IPR036097">
    <property type="entry name" value="HisK_dim/P_sf"/>
</dbReference>
<feature type="domain" description="PAC" evidence="23">
    <location>
        <begin position="384"/>
        <end position="435"/>
    </location>
</feature>
<feature type="compositionally biased region" description="Low complexity" evidence="19">
    <location>
        <begin position="49"/>
        <end position="63"/>
    </location>
</feature>
<sequence>MAHGREIPANLMARWQKILENLIRLSLADRVRLLRAKGRSLYILLDTANPHNSHSPSNSSDSSWQVVDAGDPASEVQRDLATVQMGESANAGATHATYIGLPLMLPNGDLFGVLDISNRQGRQYSPAEQDLLSIYRDSIEDQLAIVCVDNLDLASLSSTRSRVEEDLRVSEERFRLLVEYAPDDFFLHDEKGYFLDVSERTCQNLGYTRAELLSMHLSDISADVEYEQLQAVWSSTEPGCAVCLTASHVRKDGSKFPVEIQIACHLIQQKKLFLCMVHDISEQVAAKKRLQSTNTELEKRVRERTAQLDETMQLLQAVLDSASDAITLSDPDGYLQIVNKAAEHYFDKPAAELVGRVSHSLFDEDNNQAIHLHEKQVLASGEASSLEEVLPCAESEAIYLTTRSPRVDDKGNVIGLVSISRDITRRKIMENIFHVEQERLALATEAGHLGVWDYDYDTRQLICNHKWHDITGVPLTVVSPLEGLRQQVHPDDIDIAVRQFAAVVDDLDHEINTRFRILHPDGQVRWVETIGRLVENESLSSRRLLGVIKDITLQREAEQQLQQSYEFLRQAERIARIGSWTYQLADGYFGTSEMMRALIGIEGDSPPLTIDSLQQLMTPDSFKKVSKAFAQCIKSGESFTLYADHFRIDGSEFAAHVRGQAVRNEAGEIVALAGTVQDISEREEARAQLEALADNVPNSAIYRFGQDADEEYRFAYLSAGIVQLSGISAEAIMADKRAFLAVIHKDDIYDYLSTIDHALSNRIQFDHAFRIHNPEGGISWMYSRAVPRLKPSGRYEWNGIIRDITDERAAAEVLNEAKSAAEAAGRAKSDFLATMSHEIRTPMNSIIGMTRLMLQADPDEKQRNYLQKVDASAKNLLTIINDILDFSKIEAGNLELEHVDFSIDSVLEMVSNATALRAEEKGLEIIYAMDASVPRFINGDPLRLSQILINLVGNAIKFTQEGEILISAYCQEKQLHFTVSDTGIGLDTAQMEGLFRPFTQADSRTSRRYGGTGLGLSICKQLVEKMGGKIGVESQPGAGSQFYFHCQFDAADDGLAENSSLHSLRGKRVLIVDDNASARAILADLVSSFGIAVSTVESGAEAIELLHNASDDAQDFDIVLMDWQMPGMDGLQAAEYIRADHRLKKIPAMLMVTAYAKEEVLERVNELKLQGLLIKPVTESMMFNAIQHALSPVSYHRNPVVSPSSFSPIMPTSLQGKRILVVDDNALNREVAGDFLLLAKAVVDTADSGNRALEKLRQQDYDAVLMDIHMPDMDGLEATRKIRANPRWHSLPVIALTAQARSEDQEATLEAGMNAHLTKPIDEHALYRTLDEIFTGKEHAATGVEFAAPVLTFTSSSVTESSFSTHRPLLDLDEALKRVGGQPARLQRLLQNFKEEFSDLPELLTAASDKDDADAVAFQSHRLKGVLGYLTRHTLVDLAGKIETNARNGEVDKALVVTMVDQLQQLLPLVAQALAALQQSELQPSANRHPAAEQLIEQIKPLLERADYAVVALLEQLAAIPDMQPFNEEIHTISRAFDALDIDIAKEKLVQLEQALSAPGKEIH</sequence>
<dbReference type="PROSITE" id="PS50894">
    <property type="entry name" value="HPT"/>
    <property type="match status" value="1"/>
</dbReference>
<evidence type="ECO:0000256" key="5">
    <source>
        <dbReference type="ARBA" id="ARBA00022553"/>
    </source>
</evidence>